<dbReference type="Pfam" id="PF02590">
    <property type="entry name" value="SPOUT_MTase"/>
    <property type="match status" value="1"/>
</dbReference>
<dbReference type="InterPro" id="IPR029026">
    <property type="entry name" value="tRNA_m1G_MTases_N"/>
</dbReference>
<dbReference type="AlphaFoldDB" id="A0AAV3U189"/>
<dbReference type="SUPFAM" id="SSF75217">
    <property type="entry name" value="alpha/beta knot"/>
    <property type="match status" value="1"/>
</dbReference>
<comment type="similarity">
    <text evidence="4 5">Belongs to the RNA methyltransferase RlmH family.</text>
</comment>
<comment type="catalytic activity">
    <reaction evidence="5">
        <text>pseudouridine(1915) in 23S rRNA + S-adenosyl-L-methionine = N(3)-methylpseudouridine(1915) in 23S rRNA + S-adenosyl-L-homocysteine + H(+)</text>
        <dbReference type="Rhea" id="RHEA:42752"/>
        <dbReference type="Rhea" id="RHEA-COMP:10221"/>
        <dbReference type="Rhea" id="RHEA-COMP:10222"/>
        <dbReference type="ChEBI" id="CHEBI:15378"/>
        <dbReference type="ChEBI" id="CHEBI:57856"/>
        <dbReference type="ChEBI" id="CHEBI:59789"/>
        <dbReference type="ChEBI" id="CHEBI:65314"/>
        <dbReference type="ChEBI" id="CHEBI:74486"/>
        <dbReference type="EC" id="2.1.1.177"/>
    </reaction>
</comment>
<comment type="subcellular location">
    <subcellularLocation>
        <location evidence="5">Cytoplasm</location>
    </subcellularLocation>
</comment>
<sequence>MRIKVLAVGKKMPGWVQAGWAEYHKRLPKEVKLALIEIAPGNRGKSSSAATAMKEEAARMLAAIEPTDTVIALDVKGRNWSTEQLAENIASWQMDGLQIALLIGGPDGIAPELLAQAKQRWSFSNLTLPHPLVRVVLVEQIYRAFSLLNNHPYHK</sequence>
<evidence type="ECO:0000313" key="6">
    <source>
        <dbReference type="EMBL" id="GAA4939054.1"/>
    </source>
</evidence>
<gene>
    <name evidence="5 6" type="primary">rlmH</name>
    <name evidence="6" type="ORF">GCM10025791_16510</name>
</gene>
<dbReference type="Proteomes" id="UP001409585">
    <property type="component" value="Unassembled WGS sequence"/>
</dbReference>
<reference evidence="7" key="1">
    <citation type="journal article" date="2019" name="Int. J. Syst. Evol. Microbiol.">
        <title>The Global Catalogue of Microorganisms (GCM) 10K type strain sequencing project: providing services to taxonomists for standard genome sequencing and annotation.</title>
        <authorList>
            <consortium name="The Broad Institute Genomics Platform"/>
            <consortium name="The Broad Institute Genome Sequencing Center for Infectious Disease"/>
            <person name="Wu L."/>
            <person name="Ma J."/>
        </authorList>
    </citation>
    <scope>NUCLEOTIDE SEQUENCE [LARGE SCALE GENOMIC DNA]</scope>
    <source>
        <strain evidence="7">JCM 19134</strain>
    </source>
</reference>
<comment type="function">
    <text evidence="5">Specifically methylates the pseudouridine at position 1915 (m3Psi1915) in 23S rRNA.</text>
</comment>
<name>A0AAV3U189_9ALTE</name>
<dbReference type="EMBL" id="BAABLX010000009">
    <property type="protein sequence ID" value="GAA4939054.1"/>
    <property type="molecule type" value="Genomic_DNA"/>
</dbReference>
<keyword evidence="5" id="KW-0698">rRNA processing</keyword>
<comment type="caution">
    <text evidence="6">The sequence shown here is derived from an EMBL/GenBank/DDBJ whole genome shotgun (WGS) entry which is preliminary data.</text>
</comment>
<dbReference type="RefSeq" id="WP_345419945.1">
    <property type="nucleotide sequence ID" value="NZ_AP031496.1"/>
</dbReference>
<feature type="binding site" evidence="5">
    <location>
        <position position="104"/>
    </location>
    <ligand>
        <name>S-adenosyl-L-methionine</name>
        <dbReference type="ChEBI" id="CHEBI:59789"/>
    </ligand>
</feature>
<dbReference type="CDD" id="cd18081">
    <property type="entry name" value="RlmH-like"/>
    <property type="match status" value="1"/>
</dbReference>
<comment type="subunit">
    <text evidence="5">Homodimer.</text>
</comment>
<dbReference type="InterPro" id="IPR029028">
    <property type="entry name" value="Alpha/beta_knot_MTases"/>
</dbReference>
<accession>A0AAV3U189</accession>
<feature type="binding site" evidence="5">
    <location>
        <position position="73"/>
    </location>
    <ligand>
        <name>S-adenosyl-L-methionine</name>
        <dbReference type="ChEBI" id="CHEBI:59789"/>
    </ligand>
</feature>
<dbReference type="PIRSF" id="PIRSF004505">
    <property type="entry name" value="MT_bac"/>
    <property type="match status" value="1"/>
</dbReference>
<evidence type="ECO:0000256" key="4">
    <source>
        <dbReference type="ARBA" id="ARBA00038303"/>
    </source>
</evidence>
<dbReference type="InterPro" id="IPR003742">
    <property type="entry name" value="RlmH-like"/>
</dbReference>
<keyword evidence="7" id="KW-1185">Reference proteome</keyword>
<keyword evidence="3 5" id="KW-0949">S-adenosyl-L-methionine</keyword>
<organism evidence="6 7">
    <name type="scientific">Halioxenophilus aromaticivorans</name>
    <dbReference type="NCBI Taxonomy" id="1306992"/>
    <lineage>
        <taxon>Bacteria</taxon>
        <taxon>Pseudomonadati</taxon>
        <taxon>Pseudomonadota</taxon>
        <taxon>Gammaproteobacteria</taxon>
        <taxon>Alteromonadales</taxon>
        <taxon>Alteromonadaceae</taxon>
        <taxon>Halioxenophilus</taxon>
    </lineage>
</organism>
<evidence type="ECO:0000313" key="7">
    <source>
        <dbReference type="Proteomes" id="UP001409585"/>
    </source>
</evidence>
<dbReference type="GO" id="GO:0005737">
    <property type="term" value="C:cytoplasm"/>
    <property type="evidence" value="ECO:0007669"/>
    <property type="project" value="UniProtKB-SubCell"/>
</dbReference>
<protein>
    <recommendedName>
        <fullName evidence="5">Ribosomal RNA large subunit methyltransferase H</fullName>
        <ecNumber evidence="5">2.1.1.177</ecNumber>
    </recommendedName>
    <alternativeName>
        <fullName evidence="5">23S rRNA (pseudouridine1915-N3)-methyltransferase</fullName>
    </alternativeName>
    <alternativeName>
        <fullName evidence="5">23S rRNA m3Psi1915 methyltransferase</fullName>
    </alternativeName>
    <alternativeName>
        <fullName evidence="5">rRNA (pseudouridine-N3-)-methyltransferase RlmH</fullName>
    </alternativeName>
</protein>
<evidence type="ECO:0000256" key="3">
    <source>
        <dbReference type="ARBA" id="ARBA00022691"/>
    </source>
</evidence>
<dbReference type="PANTHER" id="PTHR33603:SF1">
    <property type="entry name" value="RIBOSOMAL RNA LARGE SUBUNIT METHYLTRANSFERASE H"/>
    <property type="match status" value="1"/>
</dbReference>
<evidence type="ECO:0000256" key="5">
    <source>
        <dbReference type="HAMAP-Rule" id="MF_00658"/>
    </source>
</evidence>
<dbReference type="PANTHER" id="PTHR33603">
    <property type="entry name" value="METHYLTRANSFERASE"/>
    <property type="match status" value="1"/>
</dbReference>
<dbReference type="NCBIfam" id="NF000986">
    <property type="entry name" value="PRK00103.1-4"/>
    <property type="match status" value="1"/>
</dbReference>
<feature type="binding site" evidence="5">
    <location>
        <begin position="123"/>
        <end position="128"/>
    </location>
    <ligand>
        <name>S-adenosyl-L-methionine</name>
        <dbReference type="ChEBI" id="CHEBI:59789"/>
    </ligand>
</feature>
<keyword evidence="5" id="KW-0963">Cytoplasm</keyword>
<keyword evidence="2 5" id="KW-0808">Transferase</keyword>
<evidence type="ECO:0000256" key="1">
    <source>
        <dbReference type="ARBA" id="ARBA00022603"/>
    </source>
</evidence>
<dbReference type="HAMAP" id="MF_00658">
    <property type="entry name" value="23SrRNA_methyltr_H"/>
    <property type="match status" value="1"/>
</dbReference>
<keyword evidence="1 5" id="KW-0489">Methyltransferase</keyword>
<dbReference type="GO" id="GO:0070038">
    <property type="term" value="F:rRNA (pseudouridine-N3-)-methyltransferase activity"/>
    <property type="evidence" value="ECO:0007669"/>
    <property type="project" value="UniProtKB-UniRule"/>
</dbReference>
<dbReference type="EC" id="2.1.1.177" evidence="5"/>
<proteinExistence type="inferred from homology"/>
<dbReference type="NCBIfam" id="TIGR00246">
    <property type="entry name" value="tRNA_RlmH_YbeA"/>
    <property type="match status" value="1"/>
</dbReference>
<dbReference type="Gene3D" id="3.40.1280.10">
    <property type="match status" value="1"/>
</dbReference>
<evidence type="ECO:0000256" key="2">
    <source>
        <dbReference type="ARBA" id="ARBA00022679"/>
    </source>
</evidence>